<dbReference type="EMBL" id="GBRH01267627">
    <property type="protein sequence ID" value="JAD30268.1"/>
    <property type="molecule type" value="Transcribed_RNA"/>
</dbReference>
<name>A0A0A8YXX8_ARUDO</name>
<sequence>MCNAKLRSKRQQQIWNMFACFEHVLFLIFE</sequence>
<proteinExistence type="predicted"/>
<reference evidence="1" key="2">
    <citation type="journal article" date="2015" name="Data Brief">
        <title>Shoot transcriptome of the giant reed, Arundo donax.</title>
        <authorList>
            <person name="Barrero R.A."/>
            <person name="Guerrero F.D."/>
            <person name="Moolhuijzen P."/>
            <person name="Goolsby J.A."/>
            <person name="Tidwell J."/>
            <person name="Bellgard S.E."/>
            <person name="Bellgard M.I."/>
        </authorList>
    </citation>
    <scope>NUCLEOTIDE SEQUENCE</scope>
    <source>
        <tissue evidence="1">Shoot tissue taken approximately 20 cm above the soil surface</tissue>
    </source>
</reference>
<organism evidence="1">
    <name type="scientific">Arundo donax</name>
    <name type="common">Giant reed</name>
    <name type="synonym">Donax arundinaceus</name>
    <dbReference type="NCBI Taxonomy" id="35708"/>
    <lineage>
        <taxon>Eukaryota</taxon>
        <taxon>Viridiplantae</taxon>
        <taxon>Streptophyta</taxon>
        <taxon>Embryophyta</taxon>
        <taxon>Tracheophyta</taxon>
        <taxon>Spermatophyta</taxon>
        <taxon>Magnoliopsida</taxon>
        <taxon>Liliopsida</taxon>
        <taxon>Poales</taxon>
        <taxon>Poaceae</taxon>
        <taxon>PACMAD clade</taxon>
        <taxon>Arundinoideae</taxon>
        <taxon>Arundineae</taxon>
        <taxon>Arundo</taxon>
    </lineage>
</organism>
<accession>A0A0A8YXX8</accession>
<dbReference type="AlphaFoldDB" id="A0A0A8YXX8"/>
<protein>
    <submittedName>
        <fullName evidence="1">Uncharacterized protein</fullName>
    </submittedName>
</protein>
<reference evidence="1" key="1">
    <citation type="submission" date="2014-09" db="EMBL/GenBank/DDBJ databases">
        <authorList>
            <person name="Magalhaes I.L.F."/>
            <person name="Oliveira U."/>
            <person name="Santos F.R."/>
            <person name="Vidigal T.H.D.A."/>
            <person name="Brescovit A.D."/>
            <person name="Santos A.J."/>
        </authorList>
    </citation>
    <scope>NUCLEOTIDE SEQUENCE</scope>
    <source>
        <tissue evidence="1">Shoot tissue taken approximately 20 cm above the soil surface</tissue>
    </source>
</reference>
<evidence type="ECO:0000313" key="1">
    <source>
        <dbReference type="EMBL" id="JAD30268.1"/>
    </source>
</evidence>